<keyword evidence="2" id="KW-0813">Transport</keyword>
<evidence type="ECO:0000256" key="2">
    <source>
        <dbReference type="ARBA" id="ARBA00022448"/>
    </source>
</evidence>
<organism evidence="6 7">
    <name type="scientific">Microvirga aerophila</name>
    <dbReference type="NCBI Taxonomy" id="670291"/>
    <lineage>
        <taxon>Bacteria</taxon>
        <taxon>Pseudomonadati</taxon>
        <taxon>Pseudomonadota</taxon>
        <taxon>Alphaproteobacteria</taxon>
        <taxon>Hyphomicrobiales</taxon>
        <taxon>Methylobacteriaceae</taxon>
        <taxon>Microvirga</taxon>
    </lineage>
</organism>
<dbReference type="PANTHER" id="PTHR30061:SF50">
    <property type="entry name" value="MALTOSE_MALTODEXTRIN-BINDING PERIPLASMIC PROTEIN"/>
    <property type="match status" value="1"/>
</dbReference>
<dbReference type="InterPro" id="IPR006059">
    <property type="entry name" value="SBP"/>
</dbReference>
<keyword evidence="4" id="KW-0574">Periplasm</keyword>
<gene>
    <name evidence="6" type="ORF">MAE02_37200</name>
</gene>
<evidence type="ECO:0000313" key="7">
    <source>
        <dbReference type="Proteomes" id="UP000321085"/>
    </source>
</evidence>
<feature type="chain" id="PRO_5022230719" evidence="5">
    <location>
        <begin position="26"/>
        <end position="430"/>
    </location>
</feature>
<comment type="similarity">
    <text evidence="1">Belongs to the bacterial solute-binding protein 1 family.</text>
</comment>
<sequence length="430" mass="47203">MSPAPVGLSLKVALRLLATSGLAVAGLSGPVWAQQKTITVATHYTDEQMRPLTACFRRYEAENPNIRIVHQQATFRDFLQTILTSRIGGRSPDIYNVYSIWGVQLVSNGVLAESPADIIDFVRREYEARTVDAATVDGKIWGVPAEVSTYLLVYNKNLLKEAGYSAPPKTWDELAAMAAKISKADAQGKLTVAGYAFGPTPANAVHPFRTLLFSRGRSLFTEDLRSTNLTAPEAVEIVTKQAEMFRQNITNASIQVRDFPSGSVGMMITANWFKDTLRQGLGDKFESTVGVAPIPGGDDWRTYQYSFYYGVDARSPSKPEAWRLVRWLNTPSEPGKRSCVGDMLMTMGGLTANKADIMASQAEVNDPFTRPYVEAISSGRAISEKNVPQASEIEVTIRGAIEEAWLGRQDPQRALSAANAQIESILREAR</sequence>
<dbReference type="Gene3D" id="3.40.190.10">
    <property type="entry name" value="Periplasmic binding protein-like II"/>
    <property type="match status" value="2"/>
</dbReference>
<dbReference type="Proteomes" id="UP000321085">
    <property type="component" value="Unassembled WGS sequence"/>
</dbReference>
<keyword evidence="3 5" id="KW-0732">Signal</keyword>
<dbReference type="PANTHER" id="PTHR30061">
    <property type="entry name" value="MALTOSE-BINDING PERIPLASMIC PROTEIN"/>
    <property type="match status" value="1"/>
</dbReference>
<dbReference type="GO" id="GO:1901982">
    <property type="term" value="F:maltose binding"/>
    <property type="evidence" value="ECO:0007669"/>
    <property type="project" value="TreeGrafter"/>
</dbReference>
<evidence type="ECO:0000256" key="5">
    <source>
        <dbReference type="SAM" id="SignalP"/>
    </source>
</evidence>
<dbReference type="RefSeq" id="WP_114187858.1">
    <property type="nucleotide sequence ID" value="NZ_BJYU01000053.1"/>
</dbReference>
<dbReference type="AlphaFoldDB" id="A0A512BVN8"/>
<keyword evidence="7" id="KW-1185">Reference proteome</keyword>
<evidence type="ECO:0000256" key="4">
    <source>
        <dbReference type="ARBA" id="ARBA00022764"/>
    </source>
</evidence>
<evidence type="ECO:0000313" key="6">
    <source>
        <dbReference type="EMBL" id="GEO16024.1"/>
    </source>
</evidence>
<feature type="signal peptide" evidence="5">
    <location>
        <begin position="1"/>
        <end position="25"/>
    </location>
</feature>
<dbReference type="GO" id="GO:0015768">
    <property type="term" value="P:maltose transport"/>
    <property type="evidence" value="ECO:0007669"/>
    <property type="project" value="TreeGrafter"/>
</dbReference>
<proteinExistence type="inferred from homology"/>
<dbReference type="GO" id="GO:0042956">
    <property type="term" value="P:maltodextrin transmembrane transport"/>
    <property type="evidence" value="ECO:0007669"/>
    <property type="project" value="TreeGrafter"/>
</dbReference>
<comment type="caution">
    <text evidence="6">The sequence shown here is derived from an EMBL/GenBank/DDBJ whole genome shotgun (WGS) entry which is preliminary data.</text>
</comment>
<protein>
    <submittedName>
        <fullName evidence="6">Bicyclomycin resistance protein</fullName>
    </submittedName>
</protein>
<dbReference type="OrthoDB" id="9808332at2"/>
<evidence type="ECO:0000256" key="1">
    <source>
        <dbReference type="ARBA" id="ARBA00008520"/>
    </source>
</evidence>
<reference evidence="6 7" key="1">
    <citation type="submission" date="2019-07" db="EMBL/GenBank/DDBJ databases">
        <title>Whole genome shotgun sequence of Microvirga aerophila NBRC 106136.</title>
        <authorList>
            <person name="Hosoyama A."/>
            <person name="Uohara A."/>
            <person name="Ohji S."/>
            <person name="Ichikawa N."/>
        </authorList>
    </citation>
    <scope>NUCLEOTIDE SEQUENCE [LARGE SCALE GENOMIC DNA]</scope>
    <source>
        <strain evidence="6 7">NBRC 106136</strain>
    </source>
</reference>
<dbReference type="Pfam" id="PF01547">
    <property type="entry name" value="SBP_bac_1"/>
    <property type="match status" value="1"/>
</dbReference>
<accession>A0A512BVN8</accession>
<dbReference type="GO" id="GO:0055052">
    <property type="term" value="C:ATP-binding cassette (ABC) transporter complex, substrate-binding subunit-containing"/>
    <property type="evidence" value="ECO:0007669"/>
    <property type="project" value="TreeGrafter"/>
</dbReference>
<evidence type="ECO:0000256" key="3">
    <source>
        <dbReference type="ARBA" id="ARBA00022729"/>
    </source>
</evidence>
<name>A0A512BVN8_9HYPH</name>
<dbReference type="EMBL" id="BJYU01000053">
    <property type="protein sequence ID" value="GEO16024.1"/>
    <property type="molecule type" value="Genomic_DNA"/>
</dbReference>
<dbReference type="SUPFAM" id="SSF53850">
    <property type="entry name" value="Periplasmic binding protein-like II"/>
    <property type="match status" value="1"/>
</dbReference>